<dbReference type="InterPro" id="IPR013785">
    <property type="entry name" value="Aldolase_TIM"/>
</dbReference>
<dbReference type="InterPro" id="IPR044643">
    <property type="entry name" value="TrpF_fam"/>
</dbReference>
<gene>
    <name evidence="10" type="ORF">AW171_hschr31649</name>
</gene>
<evidence type="ECO:0000256" key="6">
    <source>
        <dbReference type="ARBA" id="ARBA00022822"/>
    </source>
</evidence>
<evidence type="ECO:0000256" key="4">
    <source>
        <dbReference type="ARBA" id="ARBA00022272"/>
    </source>
</evidence>
<dbReference type="EC" id="5.3.1.24" evidence="3"/>
<reference evidence="10 11" key="1">
    <citation type="submission" date="2016-01" db="EMBL/GenBank/DDBJ databases">
        <title>Genome sequence of the yeast Holleya sinecauda.</title>
        <authorList>
            <person name="Dietrich F.S."/>
        </authorList>
    </citation>
    <scope>NUCLEOTIDE SEQUENCE [LARGE SCALE GENOMIC DNA]</scope>
    <source>
        <strain evidence="10 11">ATCC 58844</strain>
    </source>
</reference>
<evidence type="ECO:0000256" key="1">
    <source>
        <dbReference type="ARBA" id="ARBA00004664"/>
    </source>
</evidence>
<dbReference type="Proteomes" id="UP000243052">
    <property type="component" value="Chromosome iii"/>
</dbReference>
<dbReference type="AlphaFoldDB" id="A0A109UYD4"/>
<keyword evidence="5" id="KW-0028">Amino-acid biosynthesis</keyword>
<name>A0A109UYD4_9SACH</name>
<comment type="similarity">
    <text evidence="2">Belongs to the TrpF family.</text>
</comment>
<dbReference type="SUPFAM" id="SSF51366">
    <property type="entry name" value="Ribulose-phoshate binding barrel"/>
    <property type="match status" value="1"/>
</dbReference>
<dbReference type="Gene3D" id="3.20.20.70">
    <property type="entry name" value="Aldolase class I"/>
    <property type="match status" value="1"/>
</dbReference>
<evidence type="ECO:0000256" key="7">
    <source>
        <dbReference type="ARBA" id="ARBA00023141"/>
    </source>
</evidence>
<keyword evidence="11" id="KW-1185">Reference proteome</keyword>
<dbReference type="EMBL" id="CP014243">
    <property type="protein sequence ID" value="AMD19796.1"/>
    <property type="molecule type" value="Genomic_DNA"/>
</dbReference>
<evidence type="ECO:0000256" key="3">
    <source>
        <dbReference type="ARBA" id="ARBA00012572"/>
    </source>
</evidence>
<organism evidence="10 11">
    <name type="scientific">Eremothecium sinecaudum</name>
    <dbReference type="NCBI Taxonomy" id="45286"/>
    <lineage>
        <taxon>Eukaryota</taxon>
        <taxon>Fungi</taxon>
        <taxon>Dikarya</taxon>
        <taxon>Ascomycota</taxon>
        <taxon>Saccharomycotina</taxon>
        <taxon>Saccharomycetes</taxon>
        <taxon>Saccharomycetales</taxon>
        <taxon>Saccharomycetaceae</taxon>
        <taxon>Eremothecium</taxon>
    </lineage>
</organism>
<dbReference type="Pfam" id="PF00697">
    <property type="entry name" value="PRAI"/>
    <property type="match status" value="1"/>
</dbReference>
<dbReference type="CDD" id="cd00405">
    <property type="entry name" value="PRAI"/>
    <property type="match status" value="1"/>
</dbReference>
<keyword evidence="7" id="KW-0057">Aromatic amino acid biosynthesis</keyword>
<evidence type="ECO:0000313" key="11">
    <source>
        <dbReference type="Proteomes" id="UP000243052"/>
    </source>
</evidence>
<keyword evidence="6" id="KW-0822">Tryptophan biosynthesis</keyword>
<comment type="pathway">
    <text evidence="1">Amino-acid biosynthesis; L-tryptophan biosynthesis; L-tryptophan from chorismate: step 3/5.</text>
</comment>
<dbReference type="RefSeq" id="XP_017986792.1">
    <property type="nucleotide sequence ID" value="XM_018131320.1"/>
</dbReference>
<evidence type="ECO:0000259" key="9">
    <source>
        <dbReference type="Pfam" id="PF00697"/>
    </source>
</evidence>
<sequence length="217" mass="24140">MEENIIKICGLQTVEAAEAAILASATHLGMICVPNRRRSVQPDVAKAISKLVHDMDTSKKTKVVGVFQNQTIEYVENSINEYRFDAIQLHGSEDWKAFRAHFPKEVTIIKRFAFPQDCEEMLEFQKTAENCYVLLDSEVGGTGELLDWNAISEWSSMHPGFKYVIAGGLTPDNVSEAMRLPGAIGVDVSGGVEVQGQKDILKIRKFIENAYSSIQKT</sequence>
<dbReference type="PANTHER" id="PTHR42894:SF1">
    <property type="entry name" value="N-(5'-PHOSPHORIBOSYL)ANTHRANILATE ISOMERASE"/>
    <property type="match status" value="1"/>
</dbReference>
<dbReference type="UniPathway" id="UPA00035">
    <property type="reaction ID" value="UER00042"/>
</dbReference>
<accession>A0A109UYD4</accession>
<keyword evidence="8" id="KW-0413">Isomerase</keyword>
<evidence type="ECO:0000313" key="10">
    <source>
        <dbReference type="EMBL" id="AMD19796.1"/>
    </source>
</evidence>
<dbReference type="OrthoDB" id="524799at2759"/>
<dbReference type="GeneID" id="28723013"/>
<dbReference type="PANTHER" id="PTHR42894">
    <property type="entry name" value="N-(5'-PHOSPHORIBOSYL)ANTHRANILATE ISOMERASE"/>
    <property type="match status" value="1"/>
</dbReference>
<dbReference type="HAMAP" id="MF_00135">
    <property type="entry name" value="PRAI"/>
    <property type="match status" value="1"/>
</dbReference>
<feature type="domain" description="N-(5'phosphoribosyl) anthranilate isomerase (PRAI)" evidence="9">
    <location>
        <begin position="6"/>
        <end position="209"/>
    </location>
</feature>
<dbReference type="STRING" id="45286.A0A109UYD4"/>
<protein>
    <recommendedName>
        <fullName evidence="4">N-(5'-phosphoribosyl)anthranilate isomerase</fullName>
        <ecNumber evidence="3">5.3.1.24</ecNumber>
    </recommendedName>
</protein>
<evidence type="ECO:0000256" key="2">
    <source>
        <dbReference type="ARBA" id="ARBA00007571"/>
    </source>
</evidence>
<evidence type="ECO:0000256" key="5">
    <source>
        <dbReference type="ARBA" id="ARBA00022605"/>
    </source>
</evidence>
<evidence type="ECO:0000256" key="8">
    <source>
        <dbReference type="ARBA" id="ARBA00023235"/>
    </source>
</evidence>
<dbReference type="GO" id="GO:0004640">
    <property type="term" value="F:phosphoribosylanthranilate isomerase activity"/>
    <property type="evidence" value="ECO:0007669"/>
    <property type="project" value="UniProtKB-EC"/>
</dbReference>
<dbReference type="InterPro" id="IPR011060">
    <property type="entry name" value="RibuloseP-bd_barrel"/>
</dbReference>
<dbReference type="GO" id="GO:0000162">
    <property type="term" value="P:L-tryptophan biosynthetic process"/>
    <property type="evidence" value="ECO:0007669"/>
    <property type="project" value="UniProtKB-UniPathway"/>
</dbReference>
<proteinExistence type="inferred from homology"/>
<dbReference type="InterPro" id="IPR001240">
    <property type="entry name" value="PRAI_dom"/>
</dbReference>